<dbReference type="SUPFAM" id="SSF47203">
    <property type="entry name" value="Acyl-CoA dehydrogenase C-terminal domain-like"/>
    <property type="match status" value="1"/>
</dbReference>
<gene>
    <name evidence="1" type="ORF">GCM10011492_23240</name>
</gene>
<dbReference type="SUPFAM" id="SSF56645">
    <property type="entry name" value="Acyl-CoA dehydrogenase NM domain-like"/>
    <property type="match status" value="1"/>
</dbReference>
<dbReference type="Proteomes" id="UP000636793">
    <property type="component" value="Unassembled WGS sequence"/>
</dbReference>
<dbReference type="EMBL" id="BMHI01000003">
    <property type="protein sequence ID" value="GGB31907.1"/>
    <property type="molecule type" value="Genomic_DNA"/>
</dbReference>
<reference evidence="1" key="2">
    <citation type="submission" date="2020-09" db="EMBL/GenBank/DDBJ databases">
        <authorList>
            <person name="Sun Q."/>
            <person name="Zhou Y."/>
        </authorList>
    </citation>
    <scope>NUCLEOTIDE SEQUENCE</scope>
    <source>
        <strain evidence="1">CGMCC 1.15085</strain>
    </source>
</reference>
<dbReference type="GO" id="GO:0016627">
    <property type="term" value="F:oxidoreductase activity, acting on the CH-CH group of donors"/>
    <property type="evidence" value="ECO:0007669"/>
    <property type="project" value="InterPro"/>
</dbReference>
<keyword evidence="2" id="KW-1185">Reference proteome</keyword>
<name>A0A916T641_9MICO</name>
<dbReference type="InterPro" id="IPR036250">
    <property type="entry name" value="AcylCo_DH-like_C"/>
</dbReference>
<reference evidence="1" key="1">
    <citation type="journal article" date="2014" name="Int. J. Syst. Evol. Microbiol.">
        <title>Complete genome sequence of Corynebacterium casei LMG S-19264T (=DSM 44701T), isolated from a smear-ripened cheese.</title>
        <authorList>
            <consortium name="US DOE Joint Genome Institute (JGI-PGF)"/>
            <person name="Walter F."/>
            <person name="Albersmeier A."/>
            <person name="Kalinowski J."/>
            <person name="Ruckert C."/>
        </authorList>
    </citation>
    <scope>NUCLEOTIDE SEQUENCE</scope>
    <source>
        <strain evidence="1">CGMCC 1.15085</strain>
    </source>
</reference>
<organism evidence="1 2">
    <name type="scientific">Flexivirga endophytica</name>
    <dbReference type="NCBI Taxonomy" id="1849103"/>
    <lineage>
        <taxon>Bacteria</taxon>
        <taxon>Bacillati</taxon>
        <taxon>Actinomycetota</taxon>
        <taxon>Actinomycetes</taxon>
        <taxon>Micrococcales</taxon>
        <taxon>Dermacoccaceae</taxon>
        <taxon>Flexivirga</taxon>
    </lineage>
</organism>
<evidence type="ECO:0000313" key="1">
    <source>
        <dbReference type="EMBL" id="GGB31907.1"/>
    </source>
</evidence>
<sequence>MTESTATPGRPVGALVNGPAPLLVDAVVRAAREAHEAPDVVDAALSLARRLGAELPLPAMGQTWKLWSSLASLATVDLTVARVVEPHLDALAILHQAAADGHHPAPPGPTETWGVFAAEGPGTRLSAEQVADGWLLNGVKPWCSLPGRLDRALITAWVDDRQRGLFSIDLHDQGVRVDRTSQWVAHGLPDVTSVGIRLDRVSATPVGPPGWYLEREGFAWGGIGVGSIWFGGALGLAERVRAIRRTPDQIAELHIGQLDVSLWACEQSLRAAADQVDSDRAPSPAVLANRARSVCANTAEDVLRVADHALGPAPLTTEVDYVQRVSDLRLYVRQHHAERDLAALGRLLIAEDQQ</sequence>
<evidence type="ECO:0000313" key="2">
    <source>
        <dbReference type="Proteomes" id="UP000636793"/>
    </source>
</evidence>
<proteinExistence type="predicted"/>
<dbReference type="InterPro" id="IPR009100">
    <property type="entry name" value="AcylCoA_DH/oxidase_NM_dom_sf"/>
</dbReference>
<dbReference type="InterPro" id="IPR046373">
    <property type="entry name" value="Acyl-CoA_Oxase/DH_mid-dom_sf"/>
</dbReference>
<comment type="caution">
    <text evidence="1">The sequence shown here is derived from an EMBL/GenBank/DDBJ whole genome shotgun (WGS) entry which is preliminary data.</text>
</comment>
<dbReference type="RefSeq" id="WP_188837159.1">
    <property type="nucleotide sequence ID" value="NZ_BMHI01000003.1"/>
</dbReference>
<dbReference type="Gene3D" id="2.40.110.10">
    <property type="entry name" value="Butyryl-CoA Dehydrogenase, subunit A, domain 2"/>
    <property type="match status" value="1"/>
</dbReference>
<dbReference type="AlphaFoldDB" id="A0A916T641"/>
<protein>
    <submittedName>
        <fullName evidence="1">Acyl-CoA dehydrogenase</fullName>
    </submittedName>
</protein>
<accession>A0A916T641</accession>